<sequence length="446" mass="49914">MVLAGGLSVGVRFLWDGSFNPALYVSLWPVIGLFVLAYALMGLYPGIGKAPAEELRQLTLATMLIYLVLGAATFLFKVGDTYSRATFLGAWALSVVLVPLSRALTRHLFAHKKWWGYPAVVLGAGETGRMVVQTLKRQPGLGLKPVAVLDDDPEKQGVMEGVPVLGGLDLAPVLARELRVRHAIVAMPGVPRAKLLEILEQHGRAFPHLVLIPDLFGFSSLWVTTKDLGGILGLEVRQQLLLPGPRLAKRIIDVGLSLIGGLLLLPFLALIAILIKLDSPGPVLYGHTRIGHNGQRFKAWKFRSMVKDADEVLKEYLEKHPELREEWERDQKLRSDPRVTRIGRILRQTSLDELPQLWNVLRGEMSLVGPRPIVQDEVIKYGEKFALYIKVKPGMTGLWQVSGRNDTTYQERVNLDTYYIRNWSLWLDLYILARTAWVVLTRKGAY</sequence>
<dbReference type="PANTHER" id="PTHR30576">
    <property type="entry name" value="COLANIC BIOSYNTHESIS UDP-GLUCOSE LIPID CARRIER TRANSFERASE"/>
    <property type="match status" value="1"/>
</dbReference>
<evidence type="ECO:0000256" key="1">
    <source>
        <dbReference type="ARBA" id="ARBA00004141"/>
    </source>
</evidence>
<dbReference type="RefSeq" id="WP_242004655.1">
    <property type="nucleotide sequence ID" value="NZ_AP024929.1"/>
</dbReference>
<evidence type="ECO:0000256" key="9">
    <source>
        <dbReference type="SAM" id="Phobius"/>
    </source>
</evidence>
<feature type="transmembrane region" description="Helical" evidence="9">
    <location>
        <begin position="22"/>
        <end position="46"/>
    </location>
</feature>
<dbReference type="InterPro" id="IPR017475">
    <property type="entry name" value="EPS_sugar_tfrase"/>
</dbReference>
<dbReference type="InterPro" id="IPR003362">
    <property type="entry name" value="Bact_transf"/>
</dbReference>
<dbReference type="Pfam" id="PF02397">
    <property type="entry name" value="Bac_transf"/>
    <property type="match status" value="1"/>
</dbReference>
<dbReference type="NCBIfam" id="TIGR03022">
    <property type="entry name" value="WbaP_sugtrans"/>
    <property type="match status" value="1"/>
</dbReference>
<evidence type="ECO:0000259" key="10">
    <source>
        <dbReference type="Pfam" id="PF02397"/>
    </source>
</evidence>
<protein>
    <submittedName>
        <fullName evidence="11">Undecaprenyl-phosphate galactose phosphotransferase WbaP</fullName>
    </submittedName>
</protein>
<evidence type="ECO:0000256" key="2">
    <source>
        <dbReference type="ARBA" id="ARBA00004236"/>
    </source>
</evidence>
<keyword evidence="6 9" id="KW-0812">Transmembrane</keyword>
<dbReference type="PANTHER" id="PTHR30576:SF4">
    <property type="entry name" value="UNDECAPRENYL-PHOSPHATE GALACTOSE PHOSPHOTRANSFERASE"/>
    <property type="match status" value="1"/>
</dbReference>
<dbReference type="GO" id="GO:0016780">
    <property type="term" value="F:phosphotransferase activity, for other substituted phosphate groups"/>
    <property type="evidence" value="ECO:0007669"/>
    <property type="project" value="TreeGrafter"/>
</dbReference>
<organism evidence="11 12">
    <name type="scientific">Thermus thermophilus</name>
    <dbReference type="NCBI Taxonomy" id="274"/>
    <lineage>
        <taxon>Bacteria</taxon>
        <taxon>Thermotogati</taxon>
        <taxon>Deinococcota</taxon>
        <taxon>Deinococci</taxon>
        <taxon>Thermales</taxon>
        <taxon>Thermaceae</taxon>
        <taxon>Thermus</taxon>
    </lineage>
</organism>
<evidence type="ECO:0000256" key="8">
    <source>
        <dbReference type="ARBA" id="ARBA00023136"/>
    </source>
</evidence>
<dbReference type="EMBL" id="AP024926">
    <property type="protein sequence ID" value="BCZ86512.1"/>
    <property type="molecule type" value="Genomic_DNA"/>
</dbReference>
<evidence type="ECO:0000256" key="4">
    <source>
        <dbReference type="ARBA" id="ARBA00022475"/>
    </source>
</evidence>
<evidence type="ECO:0000256" key="6">
    <source>
        <dbReference type="ARBA" id="ARBA00022692"/>
    </source>
</evidence>
<proteinExistence type="inferred from homology"/>
<keyword evidence="4" id="KW-1003">Cell membrane</keyword>
<dbReference type="InterPro" id="IPR036291">
    <property type="entry name" value="NAD(P)-bd_dom_sf"/>
</dbReference>
<comment type="subcellular location">
    <subcellularLocation>
        <location evidence="2">Cell membrane</location>
    </subcellularLocation>
    <subcellularLocation>
        <location evidence="1">Membrane</location>
        <topology evidence="1">Multi-pass membrane protein</topology>
    </subcellularLocation>
</comment>
<keyword evidence="7 9" id="KW-1133">Transmembrane helix</keyword>
<evidence type="ECO:0000256" key="7">
    <source>
        <dbReference type="ARBA" id="ARBA00022989"/>
    </source>
</evidence>
<feature type="transmembrane region" description="Helical" evidence="9">
    <location>
        <begin position="58"/>
        <end position="76"/>
    </location>
</feature>
<keyword evidence="8 9" id="KW-0472">Membrane</keyword>
<dbReference type="GO" id="GO:0005886">
    <property type="term" value="C:plasma membrane"/>
    <property type="evidence" value="ECO:0007669"/>
    <property type="project" value="UniProtKB-SubCell"/>
</dbReference>
<dbReference type="AlphaFoldDB" id="A0AAD1NY15"/>
<dbReference type="GO" id="GO:0000271">
    <property type="term" value="P:polysaccharide biosynthetic process"/>
    <property type="evidence" value="ECO:0007669"/>
    <property type="project" value="InterPro"/>
</dbReference>
<feature type="transmembrane region" description="Helical" evidence="9">
    <location>
        <begin position="254"/>
        <end position="275"/>
    </location>
</feature>
<evidence type="ECO:0000313" key="11">
    <source>
        <dbReference type="EMBL" id="BCZ86512.1"/>
    </source>
</evidence>
<name>A0AAD1NY15_THETH</name>
<comment type="similarity">
    <text evidence="3">Belongs to the bacterial sugar transferase family.</text>
</comment>
<feature type="domain" description="Bacterial sugar transferase" evidence="10">
    <location>
        <begin position="249"/>
        <end position="440"/>
    </location>
</feature>
<dbReference type="InterPro" id="IPR017472">
    <property type="entry name" value="Undecaprenyl-P_galact_Ptfrase"/>
</dbReference>
<dbReference type="NCBIfam" id="TIGR03025">
    <property type="entry name" value="EPS_sugtrans"/>
    <property type="match status" value="1"/>
</dbReference>
<reference evidence="11" key="1">
    <citation type="submission" date="2021-07" db="EMBL/GenBank/DDBJ databases">
        <title>Complete genome sequences of four Thermus thermophilus strains isolated from Arima Hot Spring in Japan.</title>
        <authorList>
            <person name="Tomariguchi N."/>
            <person name="Ueno Y."/>
            <person name="Miyazaki K."/>
        </authorList>
    </citation>
    <scope>NUCLEOTIDE SEQUENCE</scope>
    <source>
        <strain evidence="11">AA1-1</strain>
    </source>
</reference>
<evidence type="ECO:0000256" key="3">
    <source>
        <dbReference type="ARBA" id="ARBA00006464"/>
    </source>
</evidence>
<evidence type="ECO:0000256" key="5">
    <source>
        <dbReference type="ARBA" id="ARBA00022679"/>
    </source>
</evidence>
<dbReference type="SUPFAM" id="SSF51735">
    <property type="entry name" value="NAD(P)-binding Rossmann-fold domains"/>
    <property type="match status" value="1"/>
</dbReference>
<feature type="transmembrane region" description="Helical" evidence="9">
    <location>
        <begin position="82"/>
        <end position="104"/>
    </location>
</feature>
<dbReference type="Gene3D" id="3.40.50.720">
    <property type="entry name" value="NAD(P)-binding Rossmann-like Domain"/>
    <property type="match status" value="1"/>
</dbReference>
<keyword evidence="5" id="KW-0808">Transferase</keyword>
<dbReference type="Proteomes" id="UP000825379">
    <property type="component" value="Chromosome"/>
</dbReference>
<dbReference type="Pfam" id="PF13727">
    <property type="entry name" value="CoA_binding_3"/>
    <property type="match status" value="1"/>
</dbReference>
<accession>A0AAD1NY15</accession>
<evidence type="ECO:0000313" key="12">
    <source>
        <dbReference type="Proteomes" id="UP000825379"/>
    </source>
</evidence>
<gene>
    <name evidence="11" type="primary">amsG</name>
    <name evidence="11" type="ORF">TthAA11_06940</name>
</gene>